<dbReference type="InterPro" id="IPR018738">
    <property type="entry name" value="DUF2280"/>
</dbReference>
<evidence type="ECO:0000313" key="1">
    <source>
        <dbReference type="EMBL" id="VVN47657.1"/>
    </source>
</evidence>
<dbReference type="RefSeq" id="WP_150652978.1">
    <property type="nucleotide sequence ID" value="NZ_CABVHJ010000040.1"/>
</dbReference>
<protein>
    <recommendedName>
        <fullName evidence="3">DUF2280 domain-containing protein</fullName>
    </recommendedName>
</protein>
<evidence type="ECO:0008006" key="3">
    <source>
        <dbReference type="Google" id="ProtNLM"/>
    </source>
</evidence>
<accession>A0A5E6Y3P8</accession>
<dbReference type="AlphaFoldDB" id="A0A5E6Y3P8"/>
<reference evidence="1 2" key="1">
    <citation type="submission" date="2019-09" db="EMBL/GenBank/DDBJ databases">
        <authorList>
            <person name="Chandra G."/>
            <person name="Truman W A."/>
        </authorList>
    </citation>
    <scope>NUCLEOTIDE SEQUENCE [LARGE SCALE GENOMIC DNA]</scope>
    <source>
        <strain evidence="1">PS655</strain>
    </source>
</reference>
<dbReference type="Proteomes" id="UP000327167">
    <property type="component" value="Unassembled WGS sequence"/>
</dbReference>
<dbReference type="EMBL" id="CABVHJ010000040">
    <property type="protein sequence ID" value="VVN47657.1"/>
    <property type="molecule type" value="Genomic_DNA"/>
</dbReference>
<proteinExistence type="predicted"/>
<evidence type="ECO:0000313" key="2">
    <source>
        <dbReference type="Proteomes" id="UP000327167"/>
    </source>
</evidence>
<sequence>MAALNNEIKSFIVQALACFDSPSQVAGAVRERFGVAVSRQHVEAHDPTRKSSKGLAKRWVTLFNDTREGFRDEAIREPIANRAVRLRALGRMLEEAEASGNLVLAMKLLDQAARECGDMNTNRRAKAEGEPMAPAAPVGVDFSFAGSAVIKP</sequence>
<organism evidence="1 2">
    <name type="scientific">Pseudomonas fluorescens</name>
    <dbReference type="NCBI Taxonomy" id="294"/>
    <lineage>
        <taxon>Bacteria</taxon>
        <taxon>Pseudomonadati</taxon>
        <taxon>Pseudomonadota</taxon>
        <taxon>Gammaproteobacteria</taxon>
        <taxon>Pseudomonadales</taxon>
        <taxon>Pseudomonadaceae</taxon>
        <taxon>Pseudomonas</taxon>
    </lineage>
</organism>
<dbReference type="Pfam" id="PF10045">
    <property type="entry name" value="DUF2280"/>
    <property type="match status" value="1"/>
</dbReference>
<name>A0A5E6Y3P8_PSEFL</name>
<gene>
    <name evidence="1" type="ORF">PS655_05996</name>
</gene>